<reference evidence="1" key="1">
    <citation type="submission" date="2017-10" db="EMBL/GenBank/DDBJ databases">
        <title>Chryseobacterium sp. B5 is a hydrocarbonoclastic and plant growth promoting bacterium.</title>
        <authorList>
            <person name="Thijs S."/>
            <person name="Gkorezis P."/>
            <person name="Van Hamme J."/>
        </authorList>
    </citation>
    <scope>NUCLEOTIDE SEQUENCE</scope>
    <source>
        <strain evidence="1">B5</strain>
    </source>
</reference>
<protein>
    <submittedName>
        <fullName evidence="1">Uncharacterized protein</fullName>
    </submittedName>
</protein>
<accession>A0A2G7T8I7</accession>
<proteinExistence type="predicted"/>
<dbReference type="EMBL" id="PEKC01000023">
    <property type="protein sequence ID" value="PII36228.1"/>
    <property type="molecule type" value="Genomic_DNA"/>
</dbReference>
<gene>
    <name evidence="1" type="ORF">CTI11_08765</name>
</gene>
<dbReference type="AlphaFoldDB" id="A0A2G7T8I7"/>
<organism evidence="1">
    <name type="scientific">Chryseobacterium sp. B5</name>
    <dbReference type="NCBI Taxonomy" id="2050562"/>
    <lineage>
        <taxon>Bacteria</taxon>
        <taxon>Pseudomonadati</taxon>
        <taxon>Bacteroidota</taxon>
        <taxon>Flavobacteriia</taxon>
        <taxon>Flavobacteriales</taxon>
        <taxon>Weeksellaceae</taxon>
        <taxon>Chryseobacterium group</taxon>
        <taxon>Chryseobacterium</taxon>
    </lineage>
</organism>
<evidence type="ECO:0000313" key="1">
    <source>
        <dbReference type="EMBL" id="PII36228.1"/>
    </source>
</evidence>
<name>A0A2G7T8I7_9FLAO</name>
<comment type="caution">
    <text evidence="1">The sequence shown here is derived from an EMBL/GenBank/DDBJ whole genome shotgun (WGS) entry which is preliminary data.</text>
</comment>
<sequence>MKFIIDIEDALAAKILEAAVEADMESSDFIAQLLKQSLTIPDPQPSLTLEALVDSLAELAKTQRHNGQQFLLSDFLEERVRQTLTPGERKQLGKIFRKKLEGSGIAKFSHRRSDNHAVYTRTA</sequence>